<sequence length="153" mass="16861">MPSTHIGPWETLSKALLEMLRLVAKVFGEVQIVAVAMMNVIDTATAVFVLNTSRAQGQSGERNMKQILPDGHCSCVVSYTWTGQLDADIPSFTPHLDKILVLFELSPQYSLILFPAVAHVDIYESNMDAFPSWKWHGVGVGEHKFRCGTGRSG</sequence>
<keyword evidence="2" id="KW-1185">Reference proteome</keyword>
<dbReference type="AlphaFoldDB" id="A0A1X6MIN2"/>
<proteinExistence type="predicted"/>
<name>A0A1X6MIN2_9APHY</name>
<dbReference type="Proteomes" id="UP000194127">
    <property type="component" value="Unassembled WGS sequence"/>
</dbReference>
<evidence type="ECO:0000313" key="1">
    <source>
        <dbReference type="EMBL" id="OSX56195.1"/>
    </source>
</evidence>
<gene>
    <name evidence="1" type="ORF">POSPLADRAFT_1160668</name>
</gene>
<protein>
    <submittedName>
        <fullName evidence="1">Uncharacterized protein</fullName>
    </submittedName>
</protein>
<accession>A0A1X6MIN2</accession>
<dbReference type="OrthoDB" id="10269491at2759"/>
<organism evidence="1 2">
    <name type="scientific">Postia placenta MAD-698-R-SB12</name>
    <dbReference type="NCBI Taxonomy" id="670580"/>
    <lineage>
        <taxon>Eukaryota</taxon>
        <taxon>Fungi</taxon>
        <taxon>Dikarya</taxon>
        <taxon>Basidiomycota</taxon>
        <taxon>Agaricomycotina</taxon>
        <taxon>Agaricomycetes</taxon>
        <taxon>Polyporales</taxon>
        <taxon>Adustoporiaceae</taxon>
        <taxon>Rhodonia</taxon>
    </lineage>
</organism>
<dbReference type="EMBL" id="KZ110615">
    <property type="protein sequence ID" value="OSX56195.1"/>
    <property type="molecule type" value="Genomic_DNA"/>
</dbReference>
<dbReference type="RefSeq" id="XP_024332989.1">
    <property type="nucleotide sequence ID" value="XM_024487578.1"/>
</dbReference>
<reference evidence="1 2" key="1">
    <citation type="submission" date="2017-04" db="EMBL/GenBank/DDBJ databases">
        <title>Genome Sequence of the Model Brown-Rot Fungus Postia placenta SB12.</title>
        <authorList>
            <consortium name="DOE Joint Genome Institute"/>
            <person name="Gaskell J."/>
            <person name="Kersten P."/>
            <person name="Larrondo L.F."/>
            <person name="Canessa P."/>
            <person name="Martinez D."/>
            <person name="Hibbett D."/>
            <person name="Schmoll M."/>
            <person name="Kubicek C.P."/>
            <person name="Martinez A.T."/>
            <person name="Yadav J."/>
            <person name="Master E."/>
            <person name="Magnuson J.K."/>
            <person name="James T."/>
            <person name="Yaver D."/>
            <person name="Berka R."/>
            <person name="Labutti K."/>
            <person name="Lipzen A."/>
            <person name="Aerts A."/>
            <person name="Barry K."/>
            <person name="Henrissat B."/>
            <person name="Blanchette R."/>
            <person name="Grigoriev I."/>
            <person name="Cullen D."/>
        </authorList>
    </citation>
    <scope>NUCLEOTIDE SEQUENCE [LARGE SCALE GENOMIC DNA]</scope>
    <source>
        <strain evidence="1 2">MAD-698-R-SB12</strain>
    </source>
</reference>
<evidence type="ECO:0000313" key="2">
    <source>
        <dbReference type="Proteomes" id="UP000194127"/>
    </source>
</evidence>
<dbReference type="GeneID" id="36332527"/>